<dbReference type="PANTHER" id="PTHR39206">
    <property type="entry name" value="SLL8004 PROTEIN"/>
    <property type="match status" value="1"/>
</dbReference>
<evidence type="ECO:0008006" key="3">
    <source>
        <dbReference type="Google" id="ProtNLM"/>
    </source>
</evidence>
<dbReference type="PANTHER" id="PTHR39206:SF1">
    <property type="entry name" value="SLL8004 PROTEIN"/>
    <property type="match status" value="1"/>
</dbReference>
<accession>A0AAE4MG28</accession>
<dbReference type="RefSeq" id="WP_338096032.1">
    <property type="nucleotide sequence ID" value="NZ_JAWDKB010000003.1"/>
</dbReference>
<dbReference type="InterPro" id="IPR027417">
    <property type="entry name" value="P-loop_NTPase"/>
</dbReference>
<organism evidence="1 2">
    <name type="scientific">Methanorbis rubei</name>
    <dbReference type="NCBI Taxonomy" id="3028300"/>
    <lineage>
        <taxon>Archaea</taxon>
        <taxon>Methanobacteriati</taxon>
        <taxon>Methanobacteriota</taxon>
        <taxon>Stenosarchaea group</taxon>
        <taxon>Methanomicrobia</taxon>
        <taxon>Methanomicrobiales</taxon>
        <taxon>Methanocorpusculaceae</taxon>
        <taxon>Methanorbis</taxon>
    </lineage>
</organism>
<name>A0AAE4MG28_9EURY</name>
<evidence type="ECO:0000313" key="1">
    <source>
        <dbReference type="EMBL" id="MDV0443506.1"/>
    </source>
</evidence>
<dbReference type="EMBL" id="JAWDKB010000003">
    <property type="protein sequence ID" value="MDV0443506.1"/>
    <property type="molecule type" value="Genomic_DNA"/>
</dbReference>
<evidence type="ECO:0000313" key="2">
    <source>
        <dbReference type="Proteomes" id="UP001283212"/>
    </source>
</evidence>
<gene>
    <name evidence="1" type="ORF">McpCs1_08840</name>
</gene>
<sequence>MKILFLFAGPNGSGKSTAITQTLDAYPECVYINADYCARSDPHILEMPDGVERSIKAWEETERQFSEMLSSDVCFAWETVFSHHSRLAFMEHVKTAGYRIRLTYVMTKNPDINVARVRRRVLDGGHDVPEEKIRKRYERSVGFLPAMILVADEALVYDNSYDDCEPLLVFQKGLDDIGSPDCSMMNRELMDEEVYRWVLDRVIGPLEMKGIYCQRE</sequence>
<protein>
    <recommendedName>
        <fullName evidence="3">UDP-N-acetylglucosamine kinase</fullName>
    </recommendedName>
</protein>
<proteinExistence type="predicted"/>
<dbReference type="Pfam" id="PF13671">
    <property type="entry name" value="AAA_33"/>
    <property type="match status" value="1"/>
</dbReference>
<dbReference type="Proteomes" id="UP001283212">
    <property type="component" value="Unassembled WGS sequence"/>
</dbReference>
<reference evidence="1 2" key="1">
    <citation type="submission" date="2023-06" db="EMBL/GenBank/DDBJ databases">
        <title>Genome sequence of Methancorpusculaceae sp. Cs1.</title>
        <authorList>
            <person name="Protasov E."/>
            <person name="Platt K."/>
            <person name="Poehlein A."/>
            <person name="Daniel R."/>
            <person name="Brune A."/>
        </authorList>
    </citation>
    <scope>NUCLEOTIDE SEQUENCE [LARGE SCALE GENOMIC DNA]</scope>
    <source>
        <strain evidence="1 2">Cs1</strain>
    </source>
</reference>
<dbReference type="Gene3D" id="3.40.50.300">
    <property type="entry name" value="P-loop containing nucleotide triphosphate hydrolases"/>
    <property type="match status" value="1"/>
</dbReference>
<comment type="caution">
    <text evidence="1">The sequence shown here is derived from an EMBL/GenBank/DDBJ whole genome shotgun (WGS) entry which is preliminary data.</text>
</comment>
<dbReference type="AlphaFoldDB" id="A0AAE4MG28"/>
<keyword evidence="2" id="KW-1185">Reference proteome</keyword>
<dbReference type="SUPFAM" id="SSF52540">
    <property type="entry name" value="P-loop containing nucleoside triphosphate hydrolases"/>
    <property type="match status" value="1"/>
</dbReference>